<keyword evidence="2" id="KW-0472">Membrane</keyword>
<sequence>MSSFQFIILFLIVSDIPDYVITEENTSDFTFLYTEKASPLNIEDFCFDINKASVNTMYLGISSFVNKNTSCKPENLLLREVQKYIILDKHQRQLCRTKITVSIKSRKGEKVIEDLKYGCQHLDGNSTIFFQYCYVNSFPEHFNTTTGGAGAITILTFPTRKLGDQGHTFEILRAQCNMKEWEVNRCLANKMRKISTPPSTDELSTQKVFVQVIVGGCVGLIVGILSTTFVCVCIYKHYQSRIINNDLISKSKTHRMTGTTRMLFIHSKDDEIVYNDILDIQDPSKKKEILHSESNVINHNDFQDLQYTESTSTYENEIDTVLFDKILISSKEYKTRNEPSDMYKEFSKEDKSASTSITDKNRLKSETVTVDIQDAATSKAMARSLQTENKQQLATYEEPDSWSKSKSVRDVKPDTNAALAFNGDSENLKYYNYHI</sequence>
<dbReference type="EnsemblMetazoa" id="G29998.2">
    <property type="protein sequence ID" value="G29998.2:cds"/>
    <property type="gene ID" value="G29998"/>
</dbReference>
<keyword evidence="5" id="KW-1185">Reference proteome</keyword>
<evidence type="ECO:0000256" key="3">
    <source>
        <dbReference type="SAM" id="SignalP"/>
    </source>
</evidence>
<feature type="chain" id="PRO_5042431704" evidence="3">
    <location>
        <begin position="23"/>
        <end position="435"/>
    </location>
</feature>
<keyword evidence="2" id="KW-1133">Transmembrane helix</keyword>
<protein>
    <submittedName>
        <fullName evidence="4">Uncharacterized protein</fullName>
    </submittedName>
</protein>
<feature type="compositionally biased region" description="Basic and acidic residues" evidence="1">
    <location>
        <begin position="338"/>
        <end position="352"/>
    </location>
</feature>
<feature type="signal peptide" evidence="3">
    <location>
        <begin position="1"/>
        <end position="22"/>
    </location>
</feature>
<name>A0A8W8LVV4_MAGGI</name>
<organism evidence="4 5">
    <name type="scientific">Magallana gigas</name>
    <name type="common">Pacific oyster</name>
    <name type="synonym">Crassostrea gigas</name>
    <dbReference type="NCBI Taxonomy" id="29159"/>
    <lineage>
        <taxon>Eukaryota</taxon>
        <taxon>Metazoa</taxon>
        <taxon>Spiralia</taxon>
        <taxon>Lophotrochozoa</taxon>
        <taxon>Mollusca</taxon>
        <taxon>Bivalvia</taxon>
        <taxon>Autobranchia</taxon>
        <taxon>Pteriomorphia</taxon>
        <taxon>Ostreida</taxon>
        <taxon>Ostreoidea</taxon>
        <taxon>Ostreidae</taxon>
        <taxon>Magallana</taxon>
    </lineage>
</organism>
<evidence type="ECO:0000256" key="2">
    <source>
        <dbReference type="SAM" id="Phobius"/>
    </source>
</evidence>
<proteinExistence type="predicted"/>
<keyword evidence="3" id="KW-0732">Signal</keyword>
<feature type="transmembrane region" description="Helical" evidence="2">
    <location>
        <begin position="208"/>
        <end position="235"/>
    </location>
</feature>
<evidence type="ECO:0000256" key="1">
    <source>
        <dbReference type="SAM" id="MobiDB-lite"/>
    </source>
</evidence>
<dbReference type="AlphaFoldDB" id="A0A8W8LVV4"/>
<reference evidence="4" key="1">
    <citation type="submission" date="2022-08" db="UniProtKB">
        <authorList>
            <consortium name="EnsemblMetazoa"/>
        </authorList>
    </citation>
    <scope>IDENTIFICATION</scope>
    <source>
        <strain evidence="4">05x7-T-G4-1.051#20</strain>
    </source>
</reference>
<dbReference type="EnsemblMetazoa" id="G29998.1">
    <property type="protein sequence ID" value="G29998.1:cds"/>
    <property type="gene ID" value="G29998"/>
</dbReference>
<keyword evidence="2" id="KW-0812">Transmembrane</keyword>
<feature type="region of interest" description="Disordered" evidence="1">
    <location>
        <begin position="388"/>
        <end position="409"/>
    </location>
</feature>
<evidence type="ECO:0000313" key="5">
    <source>
        <dbReference type="Proteomes" id="UP000005408"/>
    </source>
</evidence>
<accession>A0A8W8LVV4</accession>
<feature type="region of interest" description="Disordered" evidence="1">
    <location>
        <begin position="338"/>
        <end position="358"/>
    </location>
</feature>
<evidence type="ECO:0000313" key="4">
    <source>
        <dbReference type="EnsemblMetazoa" id="G29998.2:cds"/>
    </source>
</evidence>
<dbReference type="Proteomes" id="UP000005408">
    <property type="component" value="Unassembled WGS sequence"/>
</dbReference>